<dbReference type="Pfam" id="PF02494">
    <property type="entry name" value="HYR"/>
    <property type="match status" value="2"/>
</dbReference>
<comment type="caution">
    <text evidence="3">Lacks conserved residue(s) required for the propagation of feature annotation.</text>
</comment>
<dbReference type="InterPro" id="IPR043555">
    <property type="entry name" value="SRPX-like"/>
</dbReference>
<dbReference type="InterPro" id="IPR035976">
    <property type="entry name" value="Sushi/SCR/CCP_sf"/>
</dbReference>
<evidence type="ECO:0000256" key="3">
    <source>
        <dbReference type="PROSITE-ProRule" id="PRU00302"/>
    </source>
</evidence>
<dbReference type="PROSITE" id="PS50825">
    <property type="entry name" value="HYR"/>
    <property type="match status" value="2"/>
</dbReference>
<name>A0A8J9YW75_BRALA</name>
<feature type="signal peptide" evidence="4">
    <location>
        <begin position="1"/>
        <end position="16"/>
    </location>
</feature>
<dbReference type="CDD" id="cd00033">
    <property type="entry name" value="CCP"/>
    <property type="match status" value="1"/>
</dbReference>
<evidence type="ECO:0000313" key="8">
    <source>
        <dbReference type="Proteomes" id="UP000838412"/>
    </source>
</evidence>
<proteinExistence type="predicted"/>
<keyword evidence="2" id="KW-1015">Disulfide bond</keyword>
<dbReference type="PANTHER" id="PTHR46343:SF2">
    <property type="entry name" value="SUSHI_VON WILLEBRAND FACTOR TYPE A_EGF_PENTRAXIN DOMAIN-CONTAINING 1"/>
    <property type="match status" value="1"/>
</dbReference>
<evidence type="ECO:0000256" key="4">
    <source>
        <dbReference type="SAM" id="SignalP"/>
    </source>
</evidence>
<feature type="domain" description="Sushi" evidence="6">
    <location>
        <begin position="173"/>
        <end position="232"/>
    </location>
</feature>
<dbReference type="EMBL" id="OV696698">
    <property type="protein sequence ID" value="CAH1242872.1"/>
    <property type="molecule type" value="Genomic_DNA"/>
</dbReference>
<feature type="domain" description="HYR" evidence="5">
    <location>
        <begin position="16"/>
        <end position="102"/>
    </location>
</feature>
<dbReference type="SMART" id="SM00032">
    <property type="entry name" value="CCP"/>
    <property type="match status" value="2"/>
</dbReference>
<dbReference type="Proteomes" id="UP000838412">
    <property type="component" value="Chromosome 13"/>
</dbReference>
<evidence type="ECO:0000259" key="6">
    <source>
        <dbReference type="PROSITE" id="PS50923"/>
    </source>
</evidence>
<keyword evidence="8" id="KW-1185">Reference proteome</keyword>
<feature type="domain" description="HYR" evidence="5">
    <location>
        <begin position="231"/>
        <end position="318"/>
    </location>
</feature>
<dbReference type="PROSITE" id="PS50923">
    <property type="entry name" value="SUSHI"/>
    <property type="match status" value="1"/>
</dbReference>
<dbReference type="AlphaFoldDB" id="A0A8J9YW75"/>
<protein>
    <submittedName>
        <fullName evidence="7">SRPX2 protein</fullName>
    </submittedName>
</protein>
<sequence>MSLSKLSLALLRLLEPDTTPPQLTHCPSIGDVTLPSGQTRVCISIGQPTYKDDRSKTVRVIQNGNIPPGGCFPEGDYVISYIALDDAGNRNDQCQVRFSVKGIHCSPGPPIVEHGYKETCTPRTPSEDILGTNCTYRCLRGFGVDNSTSRSIVCTQTGDQQAEWMGNVTCKKISCPDVESPPHGGYSCTDGTRYQSVCKLDCDVGFAPSTQRHSMVCQADRQWSTEAALCTDVDPPKFVNCPDDVIAYAERNDDHVTVTWPPLQARDNSGEEPIIVQVDGPPNGSVLSTDGRMYRVLYTAMDNQDNQNNCSFNVIPQVITLTQHI</sequence>
<evidence type="ECO:0000256" key="1">
    <source>
        <dbReference type="ARBA" id="ARBA00022737"/>
    </source>
</evidence>
<evidence type="ECO:0000256" key="2">
    <source>
        <dbReference type="ARBA" id="ARBA00023157"/>
    </source>
</evidence>
<keyword evidence="1" id="KW-0677">Repeat</keyword>
<evidence type="ECO:0000313" key="7">
    <source>
        <dbReference type="EMBL" id="CAH1242872.1"/>
    </source>
</evidence>
<feature type="chain" id="PRO_5035450976" evidence="4">
    <location>
        <begin position="17"/>
        <end position="325"/>
    </location>
</feature>
<dbReference type="OrthoDB" id="6059832at2759"/>
<dbReference type="InterPro" id="IPR000436">
    <property type="entry name" value="Sushi_SCR_CCP_dom"/>
</dbReference>
<dbReference type="Gene3D" id="2.10.70.10">
    <property type="entry name" value="Complement Module, domain 1"/>
    <property type="match status" value="2"/>
</dbReference>
<dbReference type="Pfam" id="PF00084">
    <property type="entry name" value="Sushi"/>
    <property type="match status" value="1"/>
</dbReference>
<evidence type="ECO:0000259" key="5">
    <source>
        <dbReference type="PROSITE" id="PS50825"/>
    </source>
</evidence>
<keyword evidence="4" id="KW-0732">Signal</keyword>
<organism evidence="7 8">
    <name type="scientific">Branchiostoma lanceolatum</name>
    <name type="common">Common lancelet</name>
    <name type="synonym">Amphioxus lanceolatum</name>
    <dbReference type="NCBI Taxonomy" id="7740"/>
    <lineage>
        <taxon>Eukaryota</taxon>
        <taxon>Metazoa</taxon>
        <taxon>Chordata</taxon>
        <taxon>Cephalochordata</taxon>
        <taxon>Leptocardii</taxon>
        <taxon>Amphioxiformes</taxon>
        <taxon>Branchiostomatidae</taxon>
        <taxon>Branchiostoma</taxon>
    </lineage>
</organism>
<dbReference type="InterPro" id="IPR003410">
    <property type="entry name" value="HYR_dom"/>
</dbReference>
<reference evidence="7" key="1">
    <citation type="submission" date="2022-01" db="EMBL/GenBank/DDBJ databases">
        <authorList>
            <person name="Braso-Vives M."/>
        </authorList>
    </citation>
    <scope>NUCLEOTIDE SEQUENCE</scope>
</reference>
<accession>A0A8J9YW75</accession>
<dbReference type="PANTHER" id="PTHR46343">
    <property type="entry name" value="HYR DOMAIN-CONTAINING PROTEIN"/>
    <property type="match status" value="1"/>
</dbReference>
<dbReference type="SUPFAM" id="SSF57535">
    <property type="entry name" value="Complement control module/SCR domain"/>
    <property type="match status" value="2"/>
</dbReference>
<keyword evidence="3" id="KW-0768">Sushi</keyword>
<gene>
    <name evidence="7" type="primary">SRPX2</name>
    <name evidence="7" type="ORF">BLAG_LOCUS6067</name>
</gene>